<comment type="caution">
    <text evidence="7">The sequence shown here is derived from an EMBL/GenBank/DDBJ whole genome shotgun (WGS) entry which is preliminary data.</text>
</comment>
<keyword evidence="7" id="KW-0560">Oxidoreductase</keyword>
<dbReference type="GO" id="GO:0016020">
    <property type="term" value="C:membrane"/>
    <property type="evidence" value="ECO:0007669"/>
    <property type="project" value="InterPro"/>
</dbReference>
<dbReference type="PROSITE" id="PS00198">
    <property type="entry name" value="4FE4S_FER_1"/>
    <property type="match status" value="2"/>
</dbReference>
<protein>
    <submittedName>
        <fullName evidence="7">Glycerol-3-phosphate dehydrogenase subunit C</fullName>
        <ecNumber evidence="7">1.1.5.3</ecNumber>
    </submittedName>
</protein>
<feature type="domain" description="4Fe-4S ferredoxin-type" evidence="6">
    <location>
        <begin position="5"/>
        <end position="34"/>
    </location>
</feature>
<evidence type="ECO:0000313" key="7">
    <source>
        <dbReference type="EMBL" id="MBB5335415.1"/>
    </source>
</evidence>
<reference evidence="7 8" key="1">
    <citation type="submission" date="2020-08" db="EMBL/GenBank/DDBJ databases">
        <title>Genomic Encyclopedia of Type Strains, Phase IV (KMG-IV): sequencing the most valuable type-strain genomes for metagenomic binning, comparative biology and taxonomic classification.</title>
        <authorList>
            <person name="Goeker M."/>
        </authorList>
    </citation>
    <scope>NUCLEOTIDE SEQUENCE [LARGE SCALE GENOMIC DNA]</scope>
    <source>
        <strain evidence="7 8">DSM 24661</strain>
    </source>
</reference>
<dbReference type="Proteomes" id="UP000559117">
    <property type="component" value="Unassembled WGS sequence"/>
</dbReference>
<dbReference type="SUPFAM" id="SSF46548">
    <property type="entry name" value="alpha-helical ferredoxin"/>
    <property type="match status" value="1"/>
</dbReference>
<evidence type="ECO:0000256" key="5">
    <source>
        <dbReference type="ARBA" id="ARBA00023014"/>
    </source>
</evidence>
<evidence type="ECO:0000313" key="8">
    <source>
        <dbReference type="Proteomes" id="UP000559117"/>
    </source>
</evidence>
<keyword evidence="2" id="KW-0479">Metal-binding</keyword>
<dbReference type="Pfam" id="PF13183">
    <property type="entry name" value="Fer4_8"/>
    <property type="match status" value="1"/>
</dbReference>
<organism evidence="7 8">
    <name type="scientific">Pectinatus brassicae</name>
    <dbReference type="NCBI Taxonomy" id="862415"/>
    <lineage>
        <taxon>Bacteria</taxon>
        <taxon>Bacillati</taxon>
        <taxon>Bacillota</taxon>
        <taxon>Negativicutes</taxon>
        <taxon>Selenomonadales</taxon>
        <taxon>Selenomonadaceae</taxon>
        <taxon>Pectinatus</taxon>
    </lineage>
</organism>
<dbReference type="Gene3D" id="3.30.70.20">
    <property type="match status" value="1"/>
</dbReference>
<dbReference type="PROSITE" id="PS51379">
    <property type="entry name" value="4FE4S_FER_2"/>
    <property type="match status" value="2"/>
</dbReference>
<dbReference type="PANTHER" id="PTHR32479">
    <property type="entry name" value="GLYCOLATE OXIDASE IRON-SULFUR SUBUNIT"/>
    <property type="match status" value="1"/>
</dbReference>
<dbReference type="InterPro" id="IPR004017">
    <property type="entry name" value="Cys_rich_dom"/>
</dbReference>
<feature type="domain" description="4Fe-4S ferredoxin-type" evidence="6">
    <location>
        <begin position="53"/>
        <end position="80"/>
    </location>
</feature>
<evidence type="ECO:0000259" key="6">
    <source>
        <dbReference type="PROSITE" id="PS51379"/>
    </source>
</evidence>
<dbReference type="NCBIfam" id="TIGR03379">
    <property type="entry name" value="glycerol3P_GlpC"/>
    <property type="match status" value="1"/>
</dbReference>
<dbReference type="InterPro" id="IPR017753">
    <property type="entry name" value="G3P_DH_GlpC_su"/>
</dbReference>
<dbReference type="GO" id="GO:0046872">
    <property type="term" value="F:metal ion binding"/>
    <property type="evidence" value="ECO:0007669"/>
    <property type="project" value="UniProtKB-KW"/>
</dbReference>
<keyword evidence="4" id="KW-0408">Iron</keyword>
<dbReference type="EMBL" id="JACHFH010000004">
    <property type="protein sequence ID" value="MBB5335415.1"/>
    <property type="molecule type" value="Genomic_DNA"/>
</dbReference>
<dbReference type="AlphaFoldDB" id="A0A840USA9"/>
<gene>
    <name evidence="7" type="ORF">HNR32_000536</name>
</gene>
<dbReference type="InterPro" id="IPR017896">
    <property type="entry name" value="4Fe4S_Fe-S-bd"/>
</dbReference>
<evidence type="ECO:0000256" key="4">
    <source>
        <dbReference type="ARBA" id="ARBA00023004"/>
    </source>
</evidence>
<sequence>MAINKHHAIDPDKCTACTICITACPVTAATRKFRGPKMTGPALTRLRKLVSDDDPMLDYCSNCKTCDLVCPSGVPISTLNMLAKNEYYKTHPRKSPADDMLAHSEKMGKLITSIPLASTFANLGMTIGKSVGMLGAMGISSNAKMPSYASESFISKFKKIKQTSYQRKVVFFSGCFINYNQPEVGVDMVKVYQKNKIEVAIDENFVCCGSPMVAGGYIDDARVNAAKNAKLLKAWVDKGYDIITACTSCGLMLKQEYQELFDFEGMSEYAEHMYDSVEYLAKLHDEGEFNTEFANDSTEYIYHAPCHLKVQAIGRPSMELLPLVPGIKIQEADAGCCGISGSYGFKADKNPIAMKVGAKLFGKIKDSHAELGVCECGTCRLQMENGSGVPAIHPLTVLRKAYGL</sequence>
<dbReference type="GO" id="GO:0009061">
    <property type="term" value="P:anaerobic respiration"/>
    <property type="evidence" value="ECO:0007669"/>
    <property type="project" value="InterPro"/>
</dbReference>
<dbReference type="InterPro" id="IPR017900">
    <property type="entry name" value="4Fe4S_Fe_S_CS"/>
</dbReference>
<dbReference type="EC" id="1.1.5.3" evidence="7"/>
<keyword evidence="1" id="KW-0004">4Fe-4S</keyword>
<proteinExistence type="predicted"/>
<evidence type="ECO:0000256" key="2">
    <source>
        <dbReference type="ARBA" id="ARBA00022723"/>
    </source>
</evidence>
<keyword evidence="5" id="KW-0411">Iron-sulfur</keyword>
<dbReference type="GO" id="GO:0004368">
    <property type="term" value="F:glycerol-3-phosphate dehydrogenase (quinone) activity"/>
    <property type="evidence" value="ECO:0007669"/>
    <property type="project" value="UniProtKB-EC"/>
</dbReference>
<accession>A0A840USA9</accession>
<dbReference type="Pfam" id="PF02754">
    <property type="entry name" value="CCG"/>
    <property type="match status" value="2"/>
</dbReference>
<dbReference type="NCBIfam" id="NF008369">
    <property type="entry name" value="PRK11168.1"/>
    <property type="match status" value="1"/>
</dbReference>
<keyword evidence="3" id="KW-0677">Repeat</keyword>
<keyword evidence="8" id="KW-1185">Reference proteome</keyword>
<dbReference type="PANTHER" id="PTHR32479:SF19">
    <property type="entry name" value="ANAEROBIC GLYCEROL-3-PHOSPHATE DEHYDROGENASE SUBUNIT C"/>
    <property type="match status" value="1"/>
</dbReference>
<dbReference type="GO" id="GO:0051539">
    <property type="term" value="F:4 iron, 4 sulfur cluster binding"/>
    <property type="evidence" value="ECO:0007669"/>
    <property type="project" value="UniProtKB-KW"/>
</dbReference>
<dbReference type="GO" id="GO:0009331">
    <property type="term" value="C:glycerol-3-phosphate dehydrogenase (FAD) complex"/>
    <property type="evidence" value="ECO:0007669"/>
    <property type="project" value="InterPro"/>
</dbReference>
<evidence type="ECO:0000256" key="1">
    <source>
        <dbReference type="ARBA" id="ARBA00022485"/>
    </source>
</evidence>
<evidence type="ECO:0000256" key="3">
    <source>
        <dbReference type="ARBA" id="ARBA00022737"/>
    </source>
</evidence>
<name>A0A840USA9_9FIRM</name>